<dbReference type="InterPro" id="IPR036236">
    <property type="entry name" value="Znf_C2H2_sf"/>
</dbReference>
<dbReference type="GO" id="GO:0045944">
    <property type="term" value="P:positive regulation of transcription by RNA polymerase II"/>
    <property type="evidence" value="ECO:0007669"/>
    <property type="project" value="TreeGrafter"/>
</dbReference>
<feature type="compositionally biased region" description="Low complexity" evidence="10">
    <location>
        <begin position="272"/>
        <end position="294"/>
    </location>
</feature>
<feature type="compositionally biased region" description="Polar residues" evidence="10">
    <location>
        <begin position="53"/>
        <end position="72"/>
    </location>
</feature>
<evidence type="ECO:0000256" key="5">
    <source>
        <dbReference type="ARBA" id="ARBA00022771"/>
    </source>
</evidence>
<evidence type="ECO:0000256" key="8">
    <source>
        <dbReference type="ARBA" id="ARBA00038089"/>
    </source>
</evidence>
<dbReference type="PANTHER" id="PTHR47257:SF1">
    <property type="entry name" value="PH-RESPONSE TRANSCRIPTION FACTOR PACC_RIM101"/>
    <property type="match status" value="1"/>
</dbReference>
<dbReference type="PROSITE" id="PS50157">
    <property type="entry name" value="ZINC_FINGER_C2H2_2"/>
    <property type="match status" value="3"/>
</dbReference>
<feature type="region of interest" description="Disordered" evidence="10">
    <location>
        <begin position="398"/>
        <end position="427"/>
    </location>
</feature>
<feature type="compositionally biased region" description="Basic and acidic residues" evidence="10">
    <location>
        <begin position="560"/>
        <end position="575"/>
    </location>
</feature>
<keyword evidence="7" id="KW-0539">Nucleus</keyword>
<keyword evidence="4" id="KW-0677">Repeat</keyword>
<keyword evidence="3" id="KW-0479">Metal-binding</keyword>
<reference evidence="12" key="1">
    <citation type="submission" date="2014-02" db="EMBL/GenBank/DDBJ databases">
        <authorList>
            <person name="Genoscope - CEA"/>
        </authorList>
    </citation>
    <scope>NUCLEOTIDE SEQUENCE</scope>
    <source>
        <strain evidence="12">LS3</strain>
    </source>
</reference>
<gene>
    <name evidence="12" type="ORF">GNLVRS02_ARAD1C01914g</name>
</gene>
<dbReference type="Gene3D" id="3.30.160.60">
    <property type="entry name" value="Classic Zinc Finger"/>
    <property type="match status" value="2"/>
</dbReference>
<evidence type="ECO:0000256" key="2">
    <source>
        <dbReference type="ARBA" id="ARBA00022491"/>
    </source>
</evidence>
<feature type="compositionally biased region" description="Polar residues" evidence="10">
    <location>
        <begin position="520"/>
        <end position="533"/>
    </location>
</feature>
<organism evidence="12">
    <name type="scientific">Blastobotrys adeninivorans</name>
    <name type="common">Yeast</name>
    <name type="synonym">Arxula adeninivorans</name>
    <dbReference type="NCBI Taxonomy" id="409370"/>
    <lineage>
        <taxon>Eukaryota</taxon>
        <taxon>Fungi</taxon>
        <taxon>Dikarya</taxon>
        <taxon>Ascomycota</taxon>
        <taxon>Saccharomycotina</taxon>
        <taxon>Dipodascomycetes</taxon>
        <taxon>Dipodascales</taxon>
        <taxon>Trichomonascaceae</taxon>
        <taxon>Blastobotrys</taxon>
    </lineage>
</organism>
<feature type="domain" description="C2H2-type" evidence="11">
    <location>
        <begin position="154"/>
        <end position="183"/>
    </location>
</feature>
<evidence type="ECO:0000256" key="9">
    <source>
        <dbReference type="PROSITE-ProRule" id="PRU00042"/>
    </source>
</evidence>
<dbReference type="InterPro" id="IPR013087">
    <property type="entry name" value="Znf_C2H2_type"/>
</dbReference>
<dbReference type="GO" id="GO:0005634">
    <property type="term" value="C:nucleus"/>
    <property type="evidence" value="ECO:0007669"/>
    <property type="project" value="UniProtKB-SubCell"/>
</dbReference>
<keyword evidence="6" id="KW-0862">Zinc</keyword>
<accession>A0A060T4Z6</accession>
<evidence type="ECO:0000256" key="10">
    <source>
        <dbReference type="SAM" id="MobiDB-lite"/>
    </source>
</evidence>
<feature type="compositionally biased region" description="Polar residues" evidence="10">
    <location>
        <begin position="80"/>
        <end position="90"/>
    </location>
</feature>
<feature type="compositionally biased region" description="Polar residues" evidence="10">
    <location>
        <begin position="102"/>
        <end position="111"/>
    </location>
</feature>
<protein>
    <submittedName>
        <fullName evidence="12">ARAD1C01914p</fullName>
    </submittedName>
</protein>
<dbReference type="Pfam" id="PF00096">
    <property type="entry name" value="zf-C2H2"/>
    <property type="match status" value="1"/>
</dbReference>
<feature type="region of interest" description="Disordered" evidence="10">
    <location>
        <begin position="1"/>
        <end position="113"/>
    </location>
</feature>
<feature type="region of interest" description="Disordered" evidence="10">
    <location>
        <begin position="272"/>
        <end position="331"/>
    </location>
</feature>
<evidence type="ECO:0000256" key="4">
    <source>
        <dbReference type="ARBA" id="ARBA00022737"/>
    </source>
</evidence>
<dbReference type="PANTHER" id="PTHR47257">
    <property type="entry name" value="PH-RESPONSE TRANSCRIPTION FACTOR PACC/RIM101"/>
    <property type="match status" value="1"/>
</dbReference>
<name>A0A060T4Z6_BLAAD</name>
<feature type="domain" description="C2H2-type" evidence="11">
    <location>
        <begin position="184"/>
        <end position="211"/>
    </location>
</feature>
<dbReference type="EMBL" id="HG937693">
    <property type="protein sequence ID" value="CDP33977.1"/>
    <property type="molecule type" value="Genomic_DNA"/>
</dbReference>
<evidence type="ECO:0000313" key="12">
    <source>
        <dbReference type="EMBL" id="CDP33977.1"/>
    </source>
</evidence>
<dbReference type="SUPFAM" id="SSF57667">
    <property type="entry name" value="beta-beta-alpha zinc fingers"/>
    <property type="match status" value="2"/>
</dbReference>
<dbReference type="AlphaFoldDB" id="A0A060T4Z6"/>
<evidence type="ECO:0000256" key="1">
    <source>
        <dbReference type="ARBA" id="ARBA00004123"/>
    </source>
</evidence>
<keyword evidence="2" id="KW-0678">Repressor</keyword>
<evidence type="ECO:0000256" key="7">
    <source>
        <dbReference type="ARBA" id="ARBA00023242"/>
    </source>
</evidence>
<feature type="region of interest" description="Disordered" evidence="10">
    <location>
        <begin position="199"/>
        <end position="228"/>
    </location>
</feature>
<feature type="region of interest" description="Disordered" evidence="10">
    <location>
        <begin position="488"/>
        <end position="542"/>
    </location>
</feature>
<evidence type="ECO:0000256" key="6">
    <source>
        <dbReference type="ARBA" id="ARBA00022833"/>
    </source>
</evidence>
<dbReference type="SMART" id="SM00355">
    <property type="entry name" value="ZnF_C2H2"/>
    <property type="match status" value="3"/>
</dbReference>
<comment type="subcellular location">
    <subcellularLocation>
        <location evidence="1">Nucleus</location>
    </subcellularLocation>
</comment>
<dbReference type="InterPro" id="IPR050806">
    <property type="entry name" value="pacC/RIM101"/>
</dbReference>
<feature type="compositionally biased region" description="Low complexity" evidence="10">
    <location>
        <begin position="404"/>
        <end position="427"/>
    </location>
</feature>
<proteinExistence type="inferred from homology"/>
<evidence type="ECO:0000259" key="11">
    <source>
        <dbReference type="PROSITE" id="PS50157"/>
    </source>
</evidence>
<reference evidence="12" key="2">
    <citation type="submission" date="2014-06" db="EMBL/GenBank/DDBJ databases">
        <title>The complete genome of Blastobotrys (Arxula) adeninivorans LS3 - a yeast of biotechnological interest.</title>
        <authorList>
            <person name="Kunze G."/>
            <person name="Gaillardin C."/>
            <person name="Czernicka M."/>
            <person name="Durrens P."/>
            <person name="Martin T."/>
            <person name="Boer E."/>
            <person name="Gabaldon T."/>
            <person name="Cruz J."/>
            <person name="Talla E."/>
            <person name="Marck C."/>
            <person name="Goffeau A."/>
            <person name="Barbe V."/>
            <person name="Baret P."/>
            <person name="Baronian K."/>
            <person name="Beier S."/>
            <person name="Bleykasten C."/>
            <person name="Bode R."/>
            <person name="Casaregola S."/>
            <person name="Despons L."/>
            <person name="Fairhead C."/>
            <person name="Giersberg M."/>
            <person name="Gierski P."/>
            <person name="Hahnel U."/>
            <person name="Hartmann A."/>
            <person name="Jankowska D."/>
            <person name="Jubin C."/>
            <person name="Jung P."/>
            <person name="Lafontaine I."/>
            <person name="Leh-Louis V."/>
            <person name="Lemaire M."/>
            <person name="Marcet-Houben M."/>
            <person name="Mascher M."/>
            <person name="Morel G."/>
            <person name="Richard G.-F."/>
            <person name="Riechen J."/>
            <person name="Sacerdot C."/>
            <person name="Sarkar A."/>
            <person name="Savel G."/>
            <person name="Schacherer J."/>
            <person name="Sherman D."/>
            <person name="Straub M.-L."/>
            <person name="Stein N."/>
            <person name="Thierry A."/>
            <person name="Trautwein-Schult A."/>
            <person name="Westhof E."/>
            <person name="Worch S."/>
            <person name="Dujon B."/>
            <person name="Souciet J.-L."/>
            <person name="Wincker P."/>
            <person name="Scholz U."/>
            <person name="Neuveglise N."/>
        </authorList>
    </citation>
    <scope>NUCLEOTIDE SEQUENCE</scope>
    <source>
        <strain evidence="12">LS3</strain>
    </source>
</reference>
<feature type="compositionally biased region" description="Basic and acidic residues" evidence="10">
    <location>
        <begin position="20"/>
        <end position="31"/>
    </location>
</feature>
<dbReference type="FunFam" id="3.30.160.60:FF:002343">
    <property type="entry name" value="Zinc finger protein 33A"/>
    <property type="match status" value="1"/>
</dbReference>
<feature type="region of interest" description="Disordered" evidence="10">
    <location>
        <begin position="560"/>
        <end position="586"/>
    </location>
</feature>
<feature type="compositionally biased region" description="Basic and acidic residues" evidence="10">
    <location>
        <begin position="494"/>
        <end position="515"/>
    </location>
</feature>
<comment type="similarity">
    <text evidence="8">Belongs to the pacC/RIM101 family.</text>
</comment>
<keyword evidence="5 9" id="KW-0863">Zinc-finger</keyword>
<dbReference type="PROSITE" id="PS00028">
    <property type="entry name" value="ZINC_FINGER_C2H2_1"/>
    <property type="match status" value="2"/>
</dbReference>
<dbReference type="PhylomeDB" id="A0A060T4Z6"/>
<dbReference type="GO" id="GO:0008270">
    <property type="term" value="F:zinc ion binding"/>
    <property type="evidence" value="ECO:0007669"/>
    <property type="project" value="UniProtKB-KW"/>
</dbReference>
<feature type="compositionally biased region" description="Basic and acidic residues" evidence="10">
    <location>
        <begin position="310"/>
        <end position="331"/>
    </location>
</feature>
<feature type="domain" description="C2H2-type" evidence="11">
    <location>
        <begin position="118"/>
        <end position="148"/>
    </location>
</feature>
<sequence>MSYTFTDLQTLMAPGPGPGQRREEPPTKYDYAKYTQQQQSLPSPPGSTDEPVYNSTPTTAVGSNNTTSSSQAYRAAVAAQTVTPPSSSDLRQPGMARDRALSNESNGSAGENPNGEMLRCKWLDCTKLFSRAEDLYNHLCEVHVGRKSTNNLSLTCRWDNCQINTVKRDHITSHIRVHVPLKPYKCEVCKKNFKRPQDLKKHVKTHADDSYSPTSRQAPPPPHQIYDPHQYRYSLESSSYPSALDYPQQHAGHPYGNAVYSNGYSSYPSQYSGSNYPPYYPQSQHHHQPQQSQQPPAPHHHFSQPQSGLDFDRKRGYDRADPLEGSDRKRGYDATADFFDSVKRARIAPIYTSDMASRLSNVESSLNGYDTDSSRMLPPFKTQQDLLEADSFLSNLSSSIKPDSTTATTTSASTTTSSAATSTPVTSASANDVYLPSNGYPLPALHHSYTPAPSAYPTLPHNDMYPSFGQYPQLASRQDYDSSRRVSIGLAQRSSKEDAEKDKEAKDTKDTKDSDGVDGLTSQIASLKVQGQSKIDEETRDRHLKLVQTLRSSIARMLKELDEEKKDDQKDDHKSSTGLYPEIQAY</sequence>
<feature type="compositionally biased region" description="Basic and acidic residues" evidence="10">
    <location>
        <begin position="199"/>
        <end position="209"/>
    </location>
</feature>
<evidence type="ECO:0000256" key="3">
    <source>
        <dbReference type="ARBA" id="ARBA00022723"/>
    </source>
</evidence>